<dbReference type="GO" id="GO:0003700">
    <property type="term" value="F:DNA-binding transcription factor activity"/>
    <property type="evidence" value="ECO:0007669"/>
    <property type="project" value="TreeGrafter"/>
</dbReference>
<feature type="domain" description="LysR substrate-binding" evidence="5">
    <location>
        <begin position="9"/>
        <end position="210"/>
    </location>
</feature>
<dbReference type="SUPFAM" id="SSF53850">
    <property type="entry name" value="Periplasmic binding protein-like II"/>
    <property type="match status" value="1"/>
</dbReference>
<dbReference type="AlphaFoldDB" id="A0A8J2VSX5"/>
<protein>
    <recommendedName>
        <fullName evidence="5">LysR substrate-binding domain-containing protein</fullName>
    </recommendedName>
</protein>
<evidence type="ECO:0000256" key="4">
    <source>
        <dbReference type="ARBA" id="ARBA00023163"/>
    </source>
</evidence>
<dbReference type="Proteomes" id="UP000602745">
    <property type="component" value="Unassembled WGS sequence"/>
</dbReference>
<keyword evidence="7" id="KW-1185">Reference proteome</keyword>
<comment type="caution">
    <text evidence="6">The sequence shown here is derived from an EMBL/GenBank/DDBJ whole genome shotgun (WGS) entry which is preliminary data.</text>
</comment>
<evidence type="ECO:0000313" key="7">
    <source>
        <dbReference type="Proteomes" id="UP000602745"/>
    </source>
</evidence>
<dbReference type="Pfam" id="PF03466">
    <property type="entry name" value="LysR_substrate"/>
    <property type="match status" value="1"/>
</dbReference>
<name>A0A8J2VSX5_9RHOB</name>
<dbReference type="GO" id="GO:0003677">
    <property type="term" value="F:DNA binding"/>
    <property type="evidence" value="ECO:0007669"/>
    <property type="project" value="UniProtKB-KW"/>
</dbReference>
<dbReference type="PANTHER" id="PTHR30346">
    <property type="entry name" value="TRANSCRIPTIONAL DUAL REGULATOR HCAR-RELATED"/>
    <property type="match status" value="1"/>
</dbReference>
<keyword evidence="2" id="KW-0805">Transcription regulation</keyword>
<organism evidence="6 7">
    <name type="scientific">Agaricicola taiwanensis</name>
    <dbReference type="NCBI Taxonomy" id="591372"/>
    <lineage>
        <taxon>Bacteria</taxon>
        <taxon>Pseudomonadati</taxon>
        <taxon>Pseudomonadota</taxon>
        <taxon>Alphaproteobacteria</taxon>
        <taxon>Rhodobacterales</taxon>
        <taxon>Paracoccaceae</taxon>
        <taxon>Agaricicola</taxon>
    </lineage>
</organism>
<evidence type="ECO:0000256" key="3">
    <source>
        <dbReference type="ARBA" id="ARBA00023125"/>
    </source>
</evidence>
<dbReference type="CDD" id="cd08414">
    <property type="entry name" value="PBP2_LTTR_aromatics_like"/>
    <property type="match status" value="1"/>
</dbReference>
<evidence type="ECO:0000259" key="5">
    <source>
        <dbReference type="Pfam" id="PF03466"/>
    </source>
</evidence>
<dbReference type="PANTHER" id="PTHR30346:SF0">
    <property type="entry name" value="HCA OPERON TRANSCRIPTIONAL ACTIVATOR HCAR"/>
    <property type="match status" value="1"/>
</dbReference>
<reference evidence="6" key="1">
    <citation type="journal article" date="2014" name="Int. J. Syst. Evol. Microbiol.">
        <title>Complete genome sequence of Corynebacterium casei LMG S-19264T (=DSM 44701T), isolated from a smear-ripened cheese.</title>
        <authorList>
            <consortium name="US DOE Joint Genome Institute (JGI-PGF)"/>
            <person name="Walter F."/>
            <person name="Albersmeier A."/>
            <person name="Kalinowski J."/>
            <person name="Ruckert C."/>
        </authorList>
    </citation>
    <scope>NUCLEOTIDE SEQUENCE</scope>
    <source>
        <strain evidence="6">CCM 7684</strain>
    </source>
</reference>
<gene>
    <name evidence="6" type="ORF">GCM10007276_18010</name>
</gene>
<sequence>MASTRLIADGGGGHLRVGFTPAASFEVLPWLIRTFNKARPDIFVAPTYRETAGQIPDLLTGQLDFGLLRLPVHTRRLATLVLASEGVVAAIPREHRLAGCLPVTLEDLAEEDFIHYAPVAGVEFQEHVAGYCNRAGFKPRVVFEAQHTYSILTMVAAGVGIAILPEWASRTSHPEIIFSPLNQIPALVDLALAWVAETPSNPMQAFIDVAHGFSSRSSQSAIAGASL</sequence>
<proteinExistence type="inferred from homology"/>
<dbReference type="Gene3D" id="3.40.190.10">
    <property type="entry name" value="Periplasmic binding protein-like II"/>
    <property type="match status" value="2"/>
</dbReference>
<keyword evidence="3" id="KW-0238">DNA-binding</keyword>
<accession>A0A8J2VSX5</accession>
<dbReference type="GO" id="GO:0032993">
    <property type="term" value="C:protein-DNA complex"/>
    <property type="evidence" value="ECO:0007669"/>
    <property type="project" value="TreeGrafter"/>
</dbReference>
<evidence type="ECO:0000256" key="2">
    <source>
        <dbReference type="ARBA" id="ARBA00023015"/>
    </source>
</evidence>
<dbReference type="InterPro" id="IPR005119">
    <property type="entry name" value="LysR_subst-bd"/>
</dbReference>
<reference evidence="6" key="2">
    <citation type="submission" date="2020-09" db="EMBL/GenBank/DDBJ databases">
        <authorList>
            <person name="Sun Q."/>
            <person name="Sedlacek I."/>
        </authorList>
    </citation>
    <scope>NUCLEOTIDE SEQUENCE</scope>
    <source>
        <strain evidence="6">CCM 7684</strain>
    </source>
</reference>
<evidence type="ECO:0000313" key="6">
    <source>
        <dbReference type="EMBL" id="GGE41014.1"/>
    </source>
</evidence>
<dbReference type="EMBL" id="BMCP01000002">
    <property type="protein sequence ID" value="GGE41014.1"/>
    <property type="molecule type" value="Genomic_DNA"/>
</dbReference>
<comment type="similarity">
    <text evidence="1">Belongs to the LysR transcriptional regulatory family.</text>
</comment>
<keyword evidence="4" id="KW-0804">Transcription</keyword>
<evidence type="ECO:0000256" key="1">
    <source>
        <dbReference type="ARBA" id="ARBA00009437"/>
    </source>
</evidence>